<comment type="caution">
    <text evidence="6">The sequence shown here is derived from an EMBL/GenBank/DDBJ whole genome shotgun (WGS) entry which is preliminary data.</text>
</comment>
<gene>
    <name evidence="6" type="ORF">SNE40_007575</name>
</gene>
<evidence type="ECO:0000256" key="2">
    <source>
        <dbReference type="ARBA" id="ARBA00004496"/>
    </source>
</evidence>
<reference evidence="6 7" key="1">
    <citation type="submission" date="2024-01" db="EMBL/GenBank/DDBJ databases">
        <title>The genome of the rayed Mediterranean limpet Patella caerulea (Linnaeus, 1758).</title>
        <authorList>
            <person name="Anh-Thu Weber A."/>
            <person name="Halstead-Nussloch G."/>
        </authorList>
    </citation>
    <scope>NUCLEOTIDE SEQUENCE [LARGE SCALE GENOMIC DNA]</scope>
    <source>
        <strain evidence="6">AATW-2023a</strain>
        <tissue evidence="6">Whole specimen</tissue>
    </source>
</reference>
<evidence type="ECO:0000313" key="7">
    <source>
        <dbReference type="Proteomes" id="UP001347796"/>
    </source>
</evidence>
<dbReference type="InterPro" id="IPR029239">
    <property type="entry name" value="CFAP418"/>
</dbReference>
<dbReference type="Pfam" id="PF14996">
    <property type="entry name" value="RMP"/>
    <property type="match status" value="1"/>
</dbReference>
<dbReference type="Proteomes" id="UP001347796">
    <property type="component" value="Unassembled WGS sequence"/>
</dbReference>
<name>A0AAN8K680_PATCE</name>
<dbReference type="GO" id="GO:0005829">
    <property type="term" value="C:cytosol"/>
    <property type="evidence" value="ECO:0007669"/>
    <property type="project" value="TreeGrafter"/>
</dbReference>
<keyword evidence="7" id="KW-1185">Reference proteome</keyword>
<dbReference type="AlphaFoldDB" id="A0AAN8K680"/>
<proteinExistence type="predicted"/>
<sequence>MADDLDDLLDEVETKFCVKQKSETSALNLDRRKGKNEFVHVHVDQKQNQRKHQRVRSKLEEDVDDILGLDVDLEISEDGQEKACENKSSNIQSNTPSTIPAKKCFPIYVGGTLCDQGLGSSVNKRICDKLRCTSCDFKVAIFSDYEWNPKTDYLFLRNNAPDFQKLKSNLKRKKGICAYSCQCSWQSFQELTELKDPKLKWVCGKHS</sequence>
<evidence type="ECO:0000256" key="3">
    <source>
        <dbReference type="ARBA" id="ARBA00022490"/>
    </source>
</evidence>
<dbReference type="PANTHER" id="PTHR33958:SF1">
    <property type="entry name" value="CILIA- AND FLAGELLA-ASSOCIATED PROTEIN 418"/>
    <property type="match status" value="1"/>
</dbReference>
<organism evidence="6 7">
    <name type="scientific">Patella caerulea</name>
    <name type="common">Rayed Mediterranean limpet</name>
    <dbReference type="NCBI Taxonomy" id="87958"/>
    <lineage>
        <taxon>Eukaryota</taxon>
        <taxon>Metazoa</taxon>
        <taxon>Spiralia</taxon>
        <taxon>Lophotrochozoa</taxon>
        <taxon>Mollusca</taxon>
        <taxon>Gastropoda</taxon>
        <taxon>Patellogastropoda</taxon>
        <taxon>Patelloidea</taxon>
        <taxon>Patellidae</taxon>
        <taxon>Patella</taxon>
    </lineage>
</organism>
<dbReference type="EMBL" id="JAZGQO010000006">
    <property type="protein sequence ID" value="KAK6185314.1"/>
    <property type="molecule type" value="Genomic_DNA"/>
</dbReference>
<evidence type="ECO:0000256" key="4">
    <source>
        <dbReference type="ARBA" id="ARBA00024819"/>
    </source>
</evidence>
<evidence type="ECO:0000256" key="1">
    <source>
        <dbReference type="ARBA" id="ARBA00004437"/>
    </source>
</evidence>
<protein>
    <recommendedName>
        <fullName evidence="5">Cilia- and flagella-associated protein 418</fullName>
    </recommendedName>
</protein>
<dbReference type="PANTHER" id="PTHR33958">
    <property type="entry name" value="PROTEIN C8ORF37"/>
    <property type="match status" value="1"/>
</dbReference>
<comment type="function">
    <text evidence="4">May be involved in photoreceptor outer segment disk morphogenesis.</text>
</comment>
<evidence type="ECO:0000256" key="5">
    <source>
        <dbReference type="ARBA" id="ARBA00026215"/>
    </source>
</evidence>
<dbReference type="GO" id="GO:0001917">
    <property type="term" value="C:photoreceptor inner segment"/>
    <property type="evidence" value="ECO:0007669"/>
    <property type="project" value="UniProtKB-SubCell"/>
</dbReference>
<comment type="subcellular location">
    <subcellularLocation>
        <location evidence="2">Cytoplasm</location>
    </subcellularLocation>
    <subcellularLocation>
        <location evidence="1">Photoreceptor inner segment</location>
    </subcellularLocation>
</comment>
<evidence type="ECO:0000313" key="6">
    <source>
        <dbReference type="EMBL" id="KAK6185314.1"/>
    </source>
</evidence>
<keyword evidence="3" id="KW-0963">Cytoplasm</keyword>
<accession>A0AAN8K680</accession>